<evidence type="ECO:0000313" key="14">
    <source>
        <dbReference type="EMBL" id="AJE22009.1"/>
    </source>
</evidence>
<dbReference type="KEGG" id="acx:Achr_25820"/>
<dbReference type="InterPro" id="IPR003594">
    <property type="entry name" value="HATPase_dom"/>
</dbReference>
<evidence type="ECO:0000256" key="4">
    <source>
        <dbReference type="ARBA" id="ARBA00022553"/>
    </source>
</evidence>
<feature type="domain" description="Histidine kinase" evidence="12">
    <location>
        <begin position="218"/>
        <end position="421"/>
    </location>
</feature>
<dbReference type="InterPro" id="IPR005467">
    <property type="entry name" value="His_kinase_dom"/>
</dbReference>
<keyword evidence="4" id="KW-0597">Phosphoprotein</keyword>
<evidence type="ECO:0000256" key="6">
    <source>
        <dbReference type="ARBA" id="ARBA00022692"/>
    </source>
</evidence>
<dbReference type="SUPFAM" id="SSF55874">
    <property type="entry name" value="ATPase domain of HSP90 chaperone/DNA topoisomerase II/histidine kinase"/>
    <property type="match status" value="1"/>
</dbReference>
<evidence type="ECO:0000256" key="7">
    <source>
        <dbReference type="ARBA" id="ARBA00022777"/>
    </source>
</evidence>
<evidence type="ECO:0000256" key="3">
    <source>
        <dbReference type="ARBA" id="ARBA00012438"/>
    </source>
</evidence>
<dbReference type="SUPFAM" id="SSF47384">
    <property type="entry name" value="Homodimeric domain of signal transducing histidine kinase"/>
    <property type="match status" value="1"/>
</dbReference>
<organism evidence="14 15">
    <name type="scientific">Azotobacter chroococcum NCIMB 8003</name>
    <dbReference type="NCBI Taxonomy" id="1328314"/>
    <lineage>
        <taxon>Bacteria</taxon>
        <taxon>Pseudomonadati</taxon>
        <taxon>Pseudomonadota</taxon>
        <taxon>Gammaproteobacteria</taxon>
        <taxon>Pseudomonadales</taxon>
        <taxon>Pseudomonadaceae</taxon>
        <taxon>Azotobacter</taxon>
    </lineage>
</organism>
<dbReference type="Pfam" id="PF00512">
    <property type="entry name" value="HisKA"/>
    <property type="match status" value="1"/>
</dbReference>
<evidence type="ECO:0000256" key="1">
    <source>
        <dbReference type="ARBA" id="ARBA00000085"/>
    </source>
</evidence>
<evidence type="ECO:0000259" key="12">
    <source>
        <dbReference type="PROSITE" id="PS50109"/>
    </source>
</evidence>
<dbReference type="HOGENOM" id="CLU_000445_89_37_6"/>
<keyword evidence="15" id="KW-1185">Reference proteome</keyword>
<proteinExistence type="predicted"/>
<evidence type="ECO:0000256" key="11">
    <source>
        <dbReference type="SAM" id="Phobius"/>
    </source>
</evidence>
<feature type="transmembrane region" description="Helical" evidence="11">
    <location>
        <begin position="131"/>
        <end position="155"/>
    </location>
</feature>
<dbReference type="PANTHER" id="PTHR45436">
    <property type="entry name" value="SENSOR HISTIDINE KINASE YKOH"/>
    <property type="match status" value="1"/>
</dbReference>
<dbReference type="Gene3D" id="6.10.340.10">
    <property type="match status" value="1"/>
</dbReference>
<dbReference type="InterPro" id="IPR003661">
    <property type="entry name" value="HisK_dim/P_dom"/>
</dbReference>
<dbReference type="Gene3D" id="1.10.287.130">
    <property type="match status" value="1"/>
</dbReference>
<dbReference type="EC" id="2.7.13.3" evidence="3"/>
<gene>
    <name evidence="14" type="primary">colS</name>
    <name evidence="14" type="ORF">Achr_25820</name>
</gene>
<evidence type="ECO:0000313" key="15">
    <source>
        <dbReference type="Proteomes" id="UP000068210"/>
    </source>
</evidence>
<keyword evidence="9" id="KW-0902">Two-component regulatory system</keyword>
<keyword evidence="10 11" id="KW-0472">Membrane</keyword>
<keyword evidence="6 11" id="KW-0812">Transmembrane</keyword>
<keyword evidence="5" id="KW-0808">Transferase</keyword>
<dbReference type="InterPro" id="IPR036890">
    <property type="entry name" value="HATPase_C_sf"/>
</dbReference>
<comment type="catalytic activity">
    <reaction evidence="1">
        <text>ATP + protein L-histidine = ADP + protein N-phospho-L-histidine.</text>
        <dbReference type="EC" id="2.7.13.3"/>
    </reaction>
</comment>
<dbReference type="Gene3D" id="3.30.565.10">
    <property type="entry name" value="Histidine kinase-like ATPase, C-terminal domain"/>
    <property type="match status" value="1"/>
</dbReference>
<dbReference type="InterPro" id="IPR003660">
    <property type="entry name" value="HAMP_dom"/>
</dbReference>
<evidence type="ECO:0000259" key="13">
    <source>
        <dbReference type="PROSITE" id="PS50885"/>
    </source>
</evidence>
<reference evidence="14 15" key="1">
    <citation type="journal article" date="2015" name="PLoS ONE">
        <title>Azotobacter Genomes: The Genome of Azotobacter chroococcum NCIMB 8003 (ATCC 4412).</title>
        <authorList>
            <person name="Robson R.L."/>
            <person name="Jones R."/>
            <person name="Robson R.M."/>
            <person name="Schwartz A."/>
            <person name="Richardson T.H."/>
        </authorList>
    </citation>
    <scope>NUCLEOTIDE SEQUENCE [LARGE SCALE GENOMIC DNA]</scope>
    <source>
        <strain evidence="14 15">NCIMB 8003</strain>
    </source>
</reference>
<name>A0A0C4WN98_9GAMM</name>
<dbReference type="GO" id="GO:0000155">
    <property type="term" value="F:phosphorelay sensor kinase activity"/>
    <property type="evidence" value="ECO:0007669"/>
    <property type="project" value="InterPro"/>
</dbReference>
<feature type="domain" description="HAMP" evidence="13">
    <location>
        <begin position="156"/>
        <end position="210"/>
    </location>
</feature>
<dbReference type="CDD" id="cd00082">
    <property type="entry name" value="HisKA"/>
    <property type="match status" value="1"/>
</dbReference>
<comment type="subcellular location">
    <subcellularLocation>
        <location evidence="2">Membrane</location>
    </subcellularLocation>
</comment>
<sequence length="421" mass="47234">MTHPKQPFARRIVIAFTLMTLVVSGFFSLSIVAIVHFIERHLVSQELKSELDIVVNKDIRQGLAPRLDATTRFFASDLPQYAIPESLQQVEKGFSELREGDRAYYVYAIRSDGQTYMLVEDQSEFEEREQLLFNVILFCFLLSVMGAWLLGLLLARKVIAPVIRLARQVRHRDQLLPLAPPLAPEYPDDEIGHLAAAFDSTLGQLRQSLERERLFTSDVSHELRTPLMVIQGACELLDEADLPPQASRQVARIGRAAQEMHELVQTFLILARARREEAAIGGSASLASVAEEQSQRWGAPIRAKGLDFELVVEDTDSASYNLTFLRTVLSNLLRNALHYTENGTVRLILENGGFRVEDSGTGIPADQRERIFQPFVRGEQARGEGLGLGLSLVKRICAHQGWQVRVSNLESGGSCFRVRLK</sequence>
<feature type="transmembrane region" description="Helical" evidence="11">
    <location>
        <begin position="12"/>
        <end position="38"/>
    </location>
</feature>
<dbReference type="PRINTS" id="PR00344">
    <property type="entry name" value="BCTRLSENSOR"/>
</dbReference>
<dbReference type="GO" id="GO:0005886">
    <property type="term" value="C:plasma membrane"/>
    <property type="evidence" value="ECO:0007669"/>
    <property type="project" value="TreeGrafter"/>
</dbReference>
<dbReference type="Pfam" id="PF00672">
    <property type="entry name" value="HAMP"/>
    <property type="match status" value="1"/>
</dbReference>
<accession>A0A0C4WN98</accession>
<dbReference type="STRING" id="1328314.Achr_25820"/>
<dbReference type="SMART" id="SM00304">
    <property type="entry name" value="HAMP"/>
    <property type="match status" value="1"/>
</dbReference>
<keyword evidence="8 11" id="KW-1133">Transmembrane helix</keyword>
<dbReference type="InterPro" id="IPR004358">
    <property type="entry name" value="Sig_transdc_His_kin-like_C"/>
</dbReference>
<dbReference type="RefSeq" id="WP_039804983.1">
    <property type="nucleotide sequence ID" value="NZ_CP010415.1"/>
</dbReference>
<evidence type="ECO:0000256" key="10">
    <source>
        <dbReference type="ARBA" id="ARBA00023136"/>
    </source>
</evidence>
<dbReference type="Pfam" id="PF02518">
    <property type="entry name" value="HATPase_c"/>
    <property type="match status" value="1"/>
</dbReference>
<dbReference type="Proteomes" id="UP000068210">
    <property type="component" value="Chromosome"/>
</dbReference>
<dbReference type="SMART" id="SM00388">
    <property type="entry name" value="HisKA"/>
    <property type="match status" value="1"/>
</dbReference>
<dbReference type="InterPro" id="IPR050428">
    <property type="entry name" value="TCS_sensor_his_kinase"/>
</dbReference>
<dbReference type="SMART" id="SM00387">
    <property type="entry name" value="HATPase_c"/>
    <property type="match status" value="1"/>
</dbReference>
<dbReference type="PROSITE" id="PS50109">
    <property type="entry name" value="HIS_KIN"/>
    <property type="match status" value="1"/>
</dbReference>
<protein>
    <recommendedName>
        <fullName evidence="3">histidine kinase</fullName>
        <ecNumber evidence="3">2.7.13.3</ecNumber>
    </recommendedName>
</protein>
<dbReference type="InterPro" id="IPR036097">
    <property type="entry name" value="HisK_dim/P_sf"/>
</dbReference>
<keyword evidence="7 14" id="KW-0418">Kinase</keyword>
<evidence type="ECO:0000256" key="5">
    <source>
        <dbReference type="ARBA" id="ARBA00022679"/>
    </source>
</evidence>
<dbReference type="PANTHER" id="PTHR45436:SF16">
    <property type="entry name" value="HISTIDINE KINASE"/>
    <property type="match status" value="1"/>
</dbReference>
<evidence type="ECO:0000256" key="2">
    <source>
        <dbReference type="ARBA" id="ARBA00004370"/>
    </source>
</evidence>
<dbReference type="AlphaFoldDB" id="A0A0C4WN98"/>
<dbReference type="EMBL" id="CP010415">
    <property type="protein sequence ID" value="AJE22009.1"/>
    <property type="molecule type" value="Genomic_DNA"/>
</dbReference>
<evidence type="ECO:0000256" key="9">
    <source>
        <dbReference type="ARBA" id="ARBA00023012"/>
    </source>
</evidence>
<evidence type="ECO:0000256" key="8">
    <source>
        <dbReference type="ARBA" id="ARBA00022989"/>
    </source>
</evidence>
<dbReference type="PROSITE" id="PS50885">
    <property type="entry name" value="HAMP"/>
    <property type="match status" value="1"/>
</dbReference>